<evidence type="ECO:0000313" key="2">
    <source>
        <dbReference type="EMBL" id="WDE07045.1"/>
    </source>
</evidence>
<keyword evidence="1" id="KW-0472">Membrane</keyword>
<proteinExistence type="predicted"/>
<reference evidence="2 3" key="1">
    <citation type="journal article" date="2015" name="Genome Announc.">
        <title>Draft Genome Sequences of Marine Isolates of Thalassomonas viridans and Thalassomonas actiniarum.</title>
        <authorList>
            <person name="Olonade I."/>
            <person name="van Zyl L.J."/>
            <person name="Trindade M."/>
        </authorList>
    </citation>
    <scope>NUCLEOTIDE SEQUENCE [LARGE SCALE GENOMIC DNA]</scope>
    <source>
        <strain evidence="2 3">XOM25</strain>
    </source>
</reference>
<dbReference type="AlphaFoldDB" id="A0AAE9Z5I4"/>
<name>A0AAE9Z5I4_9GAMM</name>
<accession>A0AAE9Z5I4</accession>
<gene>
    <name evidence="2" type="ORF">SG34_009220</name>
</gene>
<protein>
    <submittedName>
        <fullName evidence="2">Uncharacterized protein</fullName>
    </submittedName>
</protein>
<evidence type="ECO:0000256" key="1">
    <source>
        <dbReference type="SAM" id="Phobius"/>
    </source>
</evidence>
<keyword evidence="1" id="KW-1133">Transmembrane helix</keyword>
<keyword evidence="1" id="KW-0812">Transmembrane</keyword>
<keyword evidence="3" id="KW-1185">Reference proteome</keyword>
<organism evidence="2 3">
    <name type="scientific">Thalassomonas viridans</name>
    <dbReference type="NCBI Taxonomy" id="137584"/>
    <lineage>
        <taxon>Bacteria</taxon>
        <taxon>Pseudomonadati</taxon>
        <taxon>Pseudomonadota</taxon>
        <taxon>Gammaproteobacteria</taxon>
        <taxon>Alteromonadales</taxon>
        <taxon>Colwelliaceae</taxon>
        <taxon>Thalassomonas</taxon>
    </lineage>
</organism>
<dbReference type="RefSeq" id="WP_044841438.1">
    <property type="nucleotide sequence ID" value="NZ_CP059733.1"/>
</dbReference>
<sequence length="88" mass="9912">MKHFALLLHILFRLTLVATLALIALLPLVYETTVLTAFVYMPLLLTAIAVLNLAADHLLLKMVRASAGKHTGDYRYFFGRHCIFCSSY</sequence>
<dbReference type="EMBL" id="CP059733">
    <property type="protein sequence ID" value="WDE07045.1"/>
    <property type="molecule type" value="Genomic_DNA"/>
</dbReference>
<dbReference type="Proteomes" id="UP000032352">
    <property type="component" value="Chromosome"/>
</dbReference>
<evidence type="ECO:0000313" key="3">
    <source>
        <dbReference type="Proteomes" id="UP000032352"/>
    </source>
</evidence>
<reference evidence="2 3" key="2">
    <citation type="journal article" date="2022" name="Mar. Drugs">
        <title>Bioassay-Guided Fractionation Leads to the Detection of Cholic Acid Generated by the Rare Thalassomonas sp.</title>
        <authorList>
            <person name="Pheiffer F."/>
            <person name="Schneider Y.K."/>
            <person name="Hansen E.H."/>
            <person name="Andersen J.H."/>
            <person name="Isaksson J."/>
            <person name="Busche T."/>
            <person name="R C."/>
            <person name="Kalinowski J."/>
            <person name="Zyl L.V."/>
            <person name="Trindade M."/>
        </authorList>
    </citation>
    <scope>NUCLEOTIDE SEQUENCE [LARGE SCALE GENOMIC DNA]</scope>
    <source>
        <strain evidence="2 3">XOM25</strain>
    </source>
</reference>
<dbReference type="KEGG" id="tvd:SG34_009220"/>
<feature type="transmembrane region" description="Helical" evidence="1">
    <location>
        <begin position="37"/>
        <end position="55"/>
    </location>
</feature>